<keyword evidence="2" id="KW-0732">Signal</keyword>
<evidence type="ECO:0000256" key="2">
    <source>
        <dbReference type="SAM" id="SignalP"/>
    </source>
</evidence>
<gene>
    <name evidence="3" type="ORF">HDA44_003257</name>
</gene>
<feature type="compositionally biased region" description="Low complexity" evidence="1">
    <location>
        <begin position="165"/>
        <end position="175"/>
    </location>
</feature>
<comment type="caution">
    <text evidence="3">The sequence shown here is derived from an EMBL/GenBank/DDBJ whole genome shotgun (WGS) entry which is preliminary data.</text>
</comment>
<feature type="compositionally biased region" description="Low complexity" evidence="1">
    <location>
        <begin position="39"/>
        <end position="49"/>
    </location>
</feature>
<dbReference type="AlphaFoldDB" id="A0A841DT42"/>
<name>A0A841DT42_9ACTN</name>
<sequence>MKTMNAIKLLAAVGLMLSLGACGSKNENNDVATAGGGSSSATTSASSSGNQADQYKFAQCMRENGMPDWPDPQADSSGGKRVEAPASADPQKVDAAREKCTQYLPNGGDKPKVDSGMVEQMRKLAQCMRENGVPKFPDPDANGGAVKMDPNSGIDPQSAEFKAAQQKCQQYQPTQPSAGAIGGN</sequence>
<reference evidence="3 4" key="1">
    <citation type="submission" date="2020-08" db="EMBL/GenBank/DDBJ databases">
        <title>Sequencing the genomes of 1000 actinobacteria strains.</title>
        <authorList>
            <person name="Klenk H.-P."/>
        </authorList>
    </citation>
    <scope>NUCLEOTIDE SEQUENCE [LARGE SCALE GENOMIC DNA]</scope>
    <source>
        <strain evidence="3 4">DSM 17294</strain>
    </source>
</reference>
<proteinExistence type="predicted"/>
<organism evidence="3 4">
    <name type="scientific">Kribbella solani</name>
    <dbReference type="NCBI Taxonomy" id="236067"/>
    <lineage>
        <taxon>Bacteria</taxon>
        <taxon>Bacillati</taxon>
        <taxon>Actinomycetota</taxon>
        <taxon>Actinomycetes</taxon>
        <taxon>Propionibacteriales</taxon>
        <taxon>Kribbellaceae</taxon>
        <taxon>Kribbella</taxon>
    </lineage>
</organism>
<protein>
    <recommendedName>
        <fullName evidence="5">Lipoprotein</fullName>
    </recommendedName>
</protein>
<dbReference type="EMBL" id="JACHNF010000001">
    <property type="protein sequence ID" value="MBB5979916.1"/>
    <property type="molecule type" value="Genomic_DNA"/>
</dbReference>
<feature type="chain" id="PRO_5039181956" description="Lipoprotein" evidence="2">
    <location>
        <begin position="24"/>
        <end position="184"/>
    </location>
</feature>
<dbReference type="PROSITE" id="PS51257">
    <property type="entry name" value="PROKAR_LIPOPROTEIN"/>
    <property type="match status" value="1"/>
</dbReference>
<keyword evidence="4" id="KW-1185">Reference proteome</keyword>
<dbReference type="Proteomes" id="UP000558997">
    <property type="component" value="Unassembled WGS sequence"/>
</dbReference>
<accession>A0A841DT42</accession>
<feature type="region of interest" description="Disordered" evidence="1">
    <location>
        <begin position="26"/>
        <end position="97"/>
    </location>
</feature>
<evidence type="ECO:0000313" key="4">
    <source>
        <dbReference type="Proteomes" id="UP000558997"/>
    </source>
</evidence>
<feature type="signal peptide" evidence="2">
    <location>
        <begin position="1"/>
        <end position="23"/>
    </location>
</feature>
<evidence type="ECO:0000256" key="1">
    <source>
        <dbReference type="SAM" id="MobiDB-lite"/>
    </source>
</evidence>
<feature type="region of interest" description="Disordered" evidence="1">
    <location>
        <begin position="131"/>
        <end position="184"/>
    </location>
</feature>
<evidence type="ECO:0008006" key="5">
    <source>
        <dbReference type="Google" id="ProtNLM"/>
    </source>
</evidence>
<dbReference type="RefSeq" id="WP_184835237.1">
    <property type="nucleotide sequence ID" value="NZ_BAAAVN010000006.1"/>
</dbReference>
<evidence type="ECO:0000313" key="3">
    <source>
        <dbReference type="EMBL" id="MBB5979916.1"/>
    </source>
</evidence>